<gene>
    <name evidence="2" type="primary">LOC113464818</name>
</gene>
<evidence type="ECO:0000313" key="1">
    <source>
        <dbReference type="Proteomes" id="UP000694925"/>
    </source>
</evidence>
<organism evidence="1 2">
    <name type="scientific">Ceratina calcarata</name>
    <dbReference type="NCBI Taxonomy" id="156304"/>
    <lineage>
        <taxon>Eukaryota</taxon>
        <taxon>Metazoa</taxon>
        <taxon>Ecdysozoa</taxon>
        <taxon>Arthropoda</taxon>
        <taxon>Hexapoda</taxon>
        <taxon>Insecta</taxon>
        <taxon>Pterygota</taxon>
        <taxon>Neoptera</taxon>
        <taxon>Endopterygota</taxon>
        <taxon>Hymenoptera</taxon>
        <taxon>Apocrita</taxon>
        <taxon>Aculeata</taxon>
        <taxon>Apoidea</taxon>
        <taxon>Anthophila</taxon>
        <taxon>Apidae</taxon>
        <taxon>Ceratina</taxon>
        <taxon>Zadontomerus</taxon>
    </lineage>
</organism>
<dbReference type="AlphaFoldDB" id="A0AAJ7S7N7"/>
<proteinExistence type="predicted"/>
<dbReference type="KEGG" id="ccal:113464818"/>
<dbReference type="RefSeq" id="XP_026672811.1">
    <property type="nucleotide sequence ID" value="XM_026817010.1"/>
</dbReference>
<reference evidence="2" key="1">
    <citation type="submission" date="2025-08" db="UniProtKB">
        <authorList>
            <consortium name="RefSeq"/>
        </authorList>
    </citation>
    <scope>IDENTIFICATION</scope>
    <source>
        <tissue evidence="2">Whole body</tissue>
    </source>
</reference>
<name>A0AAJ7S7N7_9HYME</name>
<evidence type="ECO:0000313" key="2">
    <source>
        <dbReference type="RefSeq" id="XP_026672811.1"/>
    </source>
</evidence>
<dbReference type="GeneID" id="113464818"/>
<dbReference type="Proteomes" id="UP000694925">
    <property type="component" value="Unplaced"/>
</dbReference>
<keyword evidence="1" id="KW-1185">Reference proteome</keyword>
<protein>
    <submittedName>
        <fullName evidence="2">Uncharacterized protein LOC113464818</fullName>
    </submittedName>
</protein>
<sequence>MSVKENFAKVSMNKMNLLHNLKRKIGRHGLDRRKCTCIVAAWRGRHTRRGREPEATFIASGALRRDAARSLSTIAENNATARVNLPSNRQLQNRERWGHRSRKISRNLTTILTAAWKTGKQSEWRTLYEKCSSTKISRT</sequence>
<accession>A0AAJ7S7N7</accession>